<gene>
    <name evidence="14" type="ORF">EV659_10126</name>
</gene>
<dbReference type="EMBL" id="SLXO01000001">
    <property type="protein sequence ID" value="TCP38132.1"/>
    <property type="molecule type" value="Genomic_DNA"/>
</dbReference>
<dbReference type="RefSeq" id="WP_132706370.1">
    <property type="nucleotide sequence ID" value="NZ_JACIGF010000001.1"/>
</dbReference>
<keyword evidence="7 12" id="KW-0653">Protein transport</keyword>
<comment type="similarity">
    <text evidence="2 12">Belongs to the SecG family.</text>
</comment>
<dbReference type="InterPro" id="IPR004692">
    <property type="entry name" value="SecG"/>
</dbReference>
<dbReference type="FunCoup" id="A0A4R2PQN9">
    <property type="interactions" value="197"/>
</dbReference>
<dbReference type="InParanoid" id="A0A4R2PQN9"/>
<evidence type="ECO:0000256" key="6">
    <source>
        <dbReference type="ARBA" id="ARBA00022692"/>
    </source>
</evidence>
<dbReference type="PANTHER" id="PTHR34182:SF1">
    <property type="entry name" value="PROTEIN-EXPORT MEMBRANE PROTEIN SECG"/>
    <property type="match status" value="1"/>
</dbReference>
<dbReference type="AlphaFoldDB" id="A0A4R2PQN9"/>
<dbReference type="GO" id="GO:0043952">
    <property type="term" value="P:protein transport by the Sec complex"/>
    <property type="evidence" value="ECO:0007669"/>
    <property type="project" value="TreeGrafter"/>
</dbReference>
<dbReference type="PANTHER" id="PTHR34182">
    <property type="entry name" value="PROTEIN-EXPORT MEMBRANE PROTEIN SECG"/>
    <property type="match status" value="1"/>
</dbReference>
<evidence type="ECO:0000256" key="2">
    <source>
        <dbReference type="ARBA" id="ARBA00008445"/>
    </source>
</evidence>
<dbReference type="GO" id="GO:0009306">
    <property type="term" value="P:protein secretion"/>
    <property type="evidence" value="ECO:0007669"/>
    <property type="project" value="UniProtKB-UniRule"/>
</dbReference>
<evidence type="ECO:0000256" key="5">
    <source>
        <dbReference type="ARBA" id="ARBA00022475"/>
    </source>
</evidence>
<dbReference type="GO" id="GO:0065002">
    <property type="term" value="P:intracellular protein transmembrane transport"/>
    <property type="evidence" value="ECO:0007669"/>
    <property type="project" value="TreeGrafter"/>
</dbReference>
<evidence type="ECO:0000256" key="10">
    <source>
        <dbReference type="ARBA" id="ARBA00023136"/>
    </source>
</evidence>
<name>A0A4R2PQN9_RHOSA</name>
<reference evidence="14 15" key="1">
    <citation type="submission" date="2019-03" db="EMBL/GenBank/DDBJ databases">
        <title>Genomic Encyclopedia of Type Strains, Phase IV (KMG-IV): sequencing the most valuable type-strain genomes for metagenomic binning, comparative biology and taxonomic classification.</title>
        <authorList>
            <person name="Goeker M."/>
        </authorList>
    </citation>
    <scope>NUCLEOTIDE SEQUENCE [LARGE SCALE GENOMIC DNA]</scope>
    <source>
        <strain evidence="14 15">DSM 2132</strain>
    </source>
</reference>
<feature type="region of interest" description="Disordered" evidence="13">
    <location>
        <begin position="78"/>
        <end position="99"/>
    </location>
</feature>
<keyword evidence="4 12" id="KW-0813">Transport</keyword>
<dbReference type="GO" id="GO:0015450">
    <property type="term" value="F:protein-transporting ATPase activity"/>
    <property type="evidence" value="ECO:0007669"/>
    <property type="project" value="UniProtKB-UniRule"/>
</dbReference>
<keyword evidence="8 12" id="KW-1133">Transmembrane helix</keyword>
<feature type="transmembrane region" description="Helical" evidence="12">
    <location>
        <begin position="53"/>
        <end position="71"/>
    </location>
</feature>
<evidence type="ECO:0000256" key="12">
    <source>
        <dbReference type="RuleBase" id="RU365087"/>
    </source>
</evidence>
<dbReference type="OrthoDB" id="7366942at2"/>
<keyword evidence="15" id="KW-1185">Reference proteome</keyword>
<evidence type="ECO:0000256" key="4">
    <source>
        <dbReference type="ARBA" id="ARBA00022448"/>
    </source>
</evidence>
<evidence type="ECO:0000313" key="15">
    <source>
        <dbReference type="Proteomes" id="UP000295399"/>
    </source>
</evidence>
<sequence length="99" mass="10122">METILLVVHLILALALVGVILMQRSEGGALGIGGGGGGLVSARGAATLFTRLTVWLAVGFLATSMGLALIARQNTGPSSVMEQVEDQPAADKPEVPVRN</sequence>
<dbReference type="Proteomes" id="UP000295399">
    <property type="component" value="Unassembled WGS sequence"/>
</dbReference>
<keyword evidence="10 12" id="KW-0472">Membrane</keyword>
<evidence type="ECO:0000256" key="8">
    <source>
        <dbReference type="ARBA" id="ARBA00022989"/>
    </source>
</evidence>
<evidence type="ECO:0000256" key="1">
    <source>
        <dbReference type="ARBA" id="ARBA00004651"/>
    </source>
</evidence>
<protein>
    <recommendedName>
        <fullName evidence="3 12">Protein-export membrane protein SecG</fullName>
    </recommendedName>
</protein>
<evidence type="ECO:0000256" key="13">
    <source>
        <dbReference type="SAM" id="MobiDB-lite"/>
    </source>
</evidence>
<evidence type="ECO:0000256" key="3">
    <source>
        <dbReference type="ARBA" id="ARBA00017876"/>
    </source>
</evidence>
<evidence type="ECO:0000256" key="7">
    <source>
        <dbReference type="ARBA" id="ARBA00022927"/>
    </source>
</evidence>
<comment type="function">
    <text evidence="11 12">Involved in protein export. Participates in an early event of protein translocation.</text>
</comment>
<evidence type="ECO:0000256" key="11">
    <source>
        <dbReference type="ARBA" id="ARBA00025182"/>
    </source>
</evidence>
<organism evidence="14 15">
    <name type="scientific">Rhodothalassium salexigens DSM 2132</name>
    <dbReference type="NCBI Taxonomy" id="1188247"/>
    <lineage>
        <taxon>Bacteria</taxon>
        <taxon>Pseudomonadati</taxon>
        <taxon>Pseudomonadota</taxon>
        <taxon>Alphaproteobacteria</taxon>
        <taxon>Rhodothalassiales</taxon>
        <taxon>Rhodothalassiaceae</taxon>
        <taxon>Rhodothalassium</taxon>
    </lineage>
</organism>
<keyword evidence="5 12" id="KW-1003">Cell membrane</keyword>
<keyword evidence="9 12" id="KW-0811">Translocation</keyword>
<dbReference type="GO" id="GO:0005886">
    <property type="term" value="C:plasma membrane"/>
    <property type="evidence" value="ECO:0007669"/>
    <property type="project" value="UniProtKB-SubCell"/>
</dbReference>
<evidence type="ECO:0000313" key="14">
    <source>
        <dbReference type="EMBL" id="TCP38132.1"/>
    </source>
</evidence>
<dbReference type="Pfam" id="PF03840">
    <property type="entry name" value="SecG"/>
    <property type="match status" value="1"/>
</dbReference>
<proteinExistence type="inferred from homology"/>
<comment type="caution">
    <text evidence="12">Lacks conserved residue(s) required for the propagation of feature annotation.</text>
</comment>
<comment type="caution">
    <text evidence="14">The sequence shown here is derived from an EMBL/GenBank/DDBJ whole genome shotgun (WGS) entry which is preliminary data.</text>
</comment>
<comment type="subcellular location">
    <subcellularLocation>
        <location evidence="1 12">Cell membrane</location>
        <topology evidence="1 12">Multi-pass membrane protein</topology>
    </subcellularLocation>
</comment>
<dbReference type="NCBIfam" id="TIGR00810">
    <property type="entry name" value="secG"/>
    <property type="match status" value="1"/>
</dbReference>
<keyword evidence="6 12" id="KW-0812">Transmembrane</keyword>
<accession>A0A4R2PQN9</accession>
<evidence type="ECO:0000256" key="9">
    <source>
        <dbReference type="ARBA" id="ARBA00023010"/>
    </source>
</evidence>
<feature type="compositionally biased region" description="Basic and acidic residues" evidence="13">
    <location>
        <begin position="89"/>
        <end position="99"/>
    </location>
</feature>
<dbReference type="PRINTS" id="PR01651">
    <property type="entry name" value="SECGEXPORT"/>
</dbReference>